<keyword evidence="6" id="KW-0547">Nucleotide-binding</keyword>
<comment type="similarity">
    <text evidence="1 6">Belongs to the GatC family.</text>
</comment>
<dbReference type="GO" id="GO:0006450">
    <property type="term" value="P:regulation of translational fidelity"/>
    <property type="evidence" value="ECO:0007669"/>
    <property type="project" value="InterPro"/>
</dbReference>
<dbReference type="STRING" id="1855823.MCCS_20940"/>
<dbReference type="KEGG" id="mcak:MCCS_20940"/>
<evidence type="ECO:0000256" key="6">
    <source>
        <dbReference type="HAMAP-Rule" id="MF_00122"/>
    </source>
</evidence>
<dbReference type="SUPFAM" id="SSF141000">
    <property type="entry name" value="Glu-tRNAGln amidotransferase C subunit"/>
    <property type="match status" value="1"/>
</dbReference>
<dbReference type="PANTHER" id="PTHR15004:SF0">
    <property type="entry name" value="GLUTAMYL-TRNA(GLN) AMIDOTRANSFERASE SUBUNIT C, MITOCHONDRIAL"/>
    <property type="match status" value="1"/>
</dbReference>
<evidence type="ECO:0000256" key="2">
    <source>
        <dbReference type="ARBA" id="ARBA00011123"/>
    </source>
</evidence>
<keyword evidence="7" id="KW-0808">Transferase</keyword>
<sequence length="99" mass="11013">MSKITNEQVKHVAHLARLEITEEEATKFSAQLEAILNFADQLEEVDTEGVEPTFHVLDLQNVLREDVAEKSLTQEEILKNAAHTEDGQFKVPSILGGGE</sequence>
<dbReference type="HAMAP" id="MF_00122">
    <property type="entry name" value="GatC"/>
    <property type="match status" value="1"/>
</dbReference>
<dbReference type="PANTHER" id="PTHR15004">
    <property type="entry name" value="GLUTAMYL-TRNA(GLN) AMIDOTRANSFERASE SUBUNIT C, MITOCHONDRIAL"/>
    <property type="match status" value="1"/>
</dbReference>
<dbReference type="Pfam" id="PF02686">
    <property type="entry name" value="GatC"/>
    <property type="match status" value="1"/>
</dbReference>
<dbReference type="GO" id="GO:0070681">
    <property type="term" value="P:glutaminyl-tRNAGln biosynthesis via transamidation"/>
    <property type="evidence" value="ECO:0007669"/>
    <property type="project" value="TreeGrafter"/>
</dbReference>
<evidence type="ECO:0000313" key="7">
    <source>
        <dbReference type="EMBL" id="ARQ07683.1"/>
    </source>
</evidence>
<dbReference type="RefSeq" id="WP_086043223.1">
    <property type="nucleotide sequence ID" value="NZ_CBCRZA010000007.1"/>
</dbReference>
<evidence type="ECO:0000256" key="3">
    <source>
        <dbReference type="ARBA" id="ARBA00024799"/>
    </source>
</evidence>
<accession>A0A1W7ADJ1</accession>
<dbReference type="InterPro" id="IPR036113">
    <property type="entry name" value="Asp/Glu-ADT_sf_sub_c"/>
</dbReference>
<dbReference type="EMBL" id="CP021059">
    <property type="protein sequence ID" value="ARQ07683.1"/>
    <property type="molecule type" value="Genomic_DNA"/>
</dbReference>
<comment type="catalytic activity">
    <reaction evidence="5 6">
        <text>L-glutamyl-tRNA(Gln) + L-glutamine + ATP + H2O = L-glutaminyl-tRNA(Gln) + L-glutamate + ADP + phosphate + H(+)</text>
        <dbReference type="Rhea" id="RHEA:17521"/>
        <dbReference type="Rhea" id="RHEA-COMP:9681"/>
        <dbReference type="Rhea" id="RHEA-COMP:9684"/>
        <dbReference type="ChEBI" id="CHEBI:15377"/>
        <dbReference type="ChEBI" id="CHEBI:15378"/>
        <dbReference type="ChEBI" id="CHEBI:29985"/>
        <dbReference type="ChEBI" id="CHEBI:30616"/>
        <dbReference type="ChEBI" id="CHEBI:43474"/>
        <dbReference type="ChEBI" id="CHEBI:58359"/>
        <dbReference type="ChEBI" id="CHEBI:78520"/>
        <dbReference type="ChEBI" id="CHEBI:78521"/>
        <dbReference type="ChEBI" id="CHEBI:456216"/>
    </reaction>
</comment>
<dbReference type="Proteomes" id="UP000294865">
    <property type="component" value="Unassembled WGS sequence"/>
</dbReference>
<organism evidence="7 9">
    <name type="scientific">Macrococcoides canis</name>
    <dbReference type="NCBI Taxonomy" id="1855823"/>
    <lineage>
        <taxon>Bacteria</taxon>
        <taxon>Bacillati</taxon>
        <taxon>Bacillota</taxon>
        <taxon>Bacilli</taxon>
        <taxon>Bacillales</taxon>
        <taxon>Staphylococcaceae</taxon>
        <taxon>Macrococcoides</taxon>
    </lineage>
</organism>
<dbReference type="Gene3D" id="1.10.20.60">
    <property type="entry name" value="Glu-tRNAGln amidotransferase C subunit, N-terminal domain"/>
    <property type="match status" value="1"/>
</dbReference>
<keyword evidence="6" id="KW-0648">Protein biosynthesis</keyword>
<evidence type="ECO:0000313" key="8">
    <source>
        <dbReference type="EMBL" id="TDM16641.1"/>
    </source>
</evidence>
<evidence type="ECO:0000313" key="10">
    <source>
        <dbReference type="Proteomes" id="UP000294865"/>
    </source>
</evidence>
<reference evidence="7 9" key="1">
    <citation type="journal article" date="2017" name="Int. J. Syst. Evol. Microbiol.">
        <title>Macrococcus canis sp. nov., a skin bacterium associated with infections in dogs.</title>
        <authorList>
            <person name="Gobeli Brawand S."/>
            <person name="Cotting K."/>
            <person name="Gomez-Sanz E."/>
            <person name="Collaud A."/>
            <person name="Thomann A."/>
            <person name="Brodard I."/>
            <person name="Rodriguez-Campos S."/>
            <person name="Strauss C."/>
            <person name="Perreten V."/>
        </authorList>
    </citation>
    <scope>NUCLEOTIDE SEQUENCE [LARGE SCALE GENOMIC DNA]</scope>
    <source>
        <strain evidence="7 9">KM45013</strain>
    </source>
</reference>
<dbReference type="GO" id="GO:0005524">
    <property type="term" value="F:ATP binding"/>
    <property type="evidence" value="ECO:0007669"/>
    <property type="project" value="UniProtKB-KW"/>
</dbReference>
<dbReference type="EC" id="6.3.5.-" evidence="6"/>
<evidence type="ECO:0000313" key="9">
    <source>
        <dbReference type="Proteomes" id="UP000194154"/>
    </source>
</evidence>
<evidence type="ECO:0000256" key="4">
    <source>
        <dbReference type="ARBA" id="ARBA00047380"/>
    </source>
</evidence>
<protein>
    <recommendedName>
        <fullName evidence="6">Aspartyl/glutamyl-tRNA(Asn/Gln) amidotransferase subunit C</fullName>
        <shortName evidence="6">Asp/Glu-ADT subunit C</shortName>
        <ecNumber evidence="6">6.3.5.-</ecNumber>
    </recommendedName>
</protein>
<name>A0A1W7ADJ1_9STAP</name>
<dbReference type="NCBIfam" id="TIGR00135">
    <property type="entry name" value="gatC"/>
    <property type="match status" value="1"/>
</dbReference>
<reference evidence="7" key="2">
    <citation type="submission" date="2017-04" db="EMBL/GenBank/DDBJ databases">
        <authorList>
            <person name="Afonso C.L."/>
            <person name="Miller P.J."/>
            <person name="Scott M.A."/>
            <person name="Spackman E."/>
            <person name="Goraichik I."/>
            <person name="Dimitrov K.M."/>
            <person name="Suarez D.L."/>
            <person name="Swayne D.E."/>
        </authorList>
    </citation>
    <scope>NUCLEOTIDE SEQUENCE</scope>
    <source>
        <strain evidence="7">KM45013</strain>
    </source>
</reference>
<comment type="catalytic activity">
    <reaction evidence="4 6">
        <text>L-aspartyl-tRNA(Asn) + L-glutamine + ATP + H2O = L-asparaginyl-tRNA(Asn) + L-glutamate + ADP + phosphate + 2 H(+)</text>
        <dbReference type="Rhea" id="RHEA:14513"/>
        <dbReference type="Rhea" id="RHEA-COMP:9674"/>
        <dbReference type="Rhea" id="RHEA-COMP:9677"/>
        <dbReference type="ChEBI" id="CHEBI:15377"/>
        <dbReference type="ChEBI" id="CHEBI:15378"/>
        <dbReference type="ChEBI" id="CHEBI:29985"/>
        <dbReference type="ChEBI" id="CHEBI:30616"/>
        <dbReference type="ChEBI" id="CHEBI:43474"/>
        <dbReference type="ChEBI" id="CHEBI:58359"/>
        <dbReference type="ChEBI" id="CHEBI:78515"/>
        <dbReference type="ChEBI" id="CHEBI:78516"/>
        <dbReference type="ChEBI" id="CHEBI:456216"/>
    </reaction>
</comment>
<dbReference type="AlphaFoldDB" id="A0A1W7ADJ1"/>
<comment type="subunit">
    <text evidence="2 6">Heterotrimer of A, B and C subunits.</text>
</comment>
<evidence type="ECO:0000256" key="5">
    <source>
        <dbReference type="ARBA" id="ARBA00047913"/>
    </source>
</evidence>
<dbReference type="GO" id="GO:0050567">
    <property type="term" value="F:glutaminyl-tRNA synthase (glutamine-hydrolyzing) activity"/>
    <property type="evidence" value="ECO:0007669"/>
    <property type="project" value="UniProtKB-UniRule"/>
</dbReference>
<dbReference type="GO" id="GO:0006412">
    <property type="term" value="P:translation"/>
    <property type="evidence" value="ECO:0007669"/>
    <property type="project" value="UniProtKB-UniRule"/>
</dbReference>
<dbReference type="GeneID" id="35296179"/>
<gene>
    <name evidence="6 7" type="primary">gatC</name>
    <name evidence="8" type="ORF">ETI04_08060</name>
    <name evidence="7" type="ORF">MCCS_20940</name>
</gene>
<dbReference type="GO" id="GO:0016740">
    <property type="term" value="F:transferase activity"/>
    <property type="evidence" value="ECO:0007669"/>
    <property type="project" value="UniProtKB-KW"/>
</dbReference>
<proteinExistence type="inferred from homology"/>
<keyword evidence="6 7" id="KW-0436">Ligase</keyword>
<evidence type="ECO:0000256" key="1">
    <source>
        <dbReference type="ARBA" id="ARBA00010757"/>
    </source>
</evidence>
<keyword evidence="9" id="KW-1185">Reference proteome</keyword>
<reference evidence="8 10" key="3">
    <citation type="submission" date="2019-01" db="EMBL/GenBank/DDBJ databases">
        <title>Draft genome sequences of Macrococcus caseolyticus, Macrococcus canis, Macrococcus bohemicus and Macrococcus goetzii.</title>
        <authorList>
            <person name="Mazhar S."/>
            <person name="Altermann E."/>
            <person name="Hill C."/>
            <person name="Mcauliffe O."/>
        </authorList>
    </citation>
    <scope>NUCLEOTIDE SEQUENCE [LARGE SCALE GENOMIC DNA]</scope>
    <source>
        <strain evidence="8 10">DPC7162</strain>
    </source>
</reference>
<dbReference type="OrthoDB" id="9813938at2"/>
<dbReference type="Proteomes" id="UP000194154">
    <property type="component" value="Chromosome"/>
</dbReference>
<dbReference type="InterPro" id="IPR003837">
    <property type="entry name" value="GatC"/>
</dbReference>
<comment type="function">
    <text evidence="3 6">Allows the formation of correctly charged Asn-tRNA(Asn) or Gln-tRNA(Gln) through the transamidation of misacylated Asp-tRNA(Asn) or Glu-tRNA(Gln) in organisms which lack either or both of asparaginyl-tRNA or glutaminyl-tRNA synthetases. The reaction takes place in the presence of glutamine and ATP through an activated phospho-Asp-tRNA(Asn) or phospho-Glu-tRNA(Gln).</text>
</comment>
<keyword evidence="6" id="KW-0067">ATP-binding</keyword>
<dbReference type="EMBL" id="SDQG01000004">
    <property type="protein sequence ID" value="TDM16641.1"/>
    <property type="molecule type" value="Genomic_DNA"/>
</dbReference>